<dbReference type="SUPFAM" id="SSF50814">
    <property type="entry name" value="Lipocalins"/>
    <property type="match status" value="1"/>
</dbReference>
<protein>
    <recommendedName>
        <fullName evidence="3">DUF1934 domain-containing protein</fullName>
    </recommendedName>
</protein>
<reference evidence="1 2" key="1">
    <citation type="submission" date="2019-09" db="EMBL/GenBank/DDBJ databases">
        <title>Draft genome sequence of Bacillus sp. JC-7.</title>
        <authorList>
            <person name="Tanaka N."/>
            <person name="Shiwa Y."/>
            <person name="Fujita N."/>
            <person name="Tanasupawat S."/>
        </authorList>
    </citation>
    <scope>NUCLEOTIDE SEQUENCE [LARGE SCALE GENOMIC DNA]</scope>
    <source>
        <strain evidence="1 2">JC-7</strain>
    </source>
</reference>
<dbReference type="Proteomes" id="UP000391919">
    <property type="component" value="Unassembled WGS sequence"/>
</dbReference>
<gene>
    <name evidence="1" type="ORF">BpJC7_08170</name>
</gene>
<name>A0A5J4JKN3_9BACI</name>
<evidence type="ECO:0000313" key="1">
    <source>
        <dbReference type="EMBL" id="GER69514.1"/>
    </source>
</evidence>
<dbReference type="RefSeq" id="WP_151705857.1">
    <property type="nucleotide sequence ID" value="NZ_BKZQ01000007.1"/>
</dbReference>
<dbReference type="Gene3D" id="2.40.128.20">
    <property type="match status" value="1"/>
</dbReference>
<dbReference type="InterPro" id="IPR012674">
    <property type="entry name" value="Calycin"/>
</dbReference>
<accession>A0A5J4JKN3</accession>
<comment type="caution">
    <text evidence="1">The sequence shown here is derived from an EMBL/GenBank/DDBJ whole genome shotgun (WGS) entry which is preliminary data.</text>
</comment>
<sequence length="142" mass="16182">MAEETVSCPVKIHMVTEFFQEEELVLFGRYYEKGGAAYLKYNEMQETGEIHTVVKVGGEKALILRSGAVSMRLDLRPGEKRPGSYGSGYGTFPLEVMADDVAHRRTGYMHGQFSLGYRLFIQERQVGTYKMTIHYEEVQEAK</sequence>
<dbReference type="Pfam" id="PF09148">
    <property type="entry name" value="DUF1934"/>
    <property type="match status" value="1"/>
</dbReference>
<dbReference type="AlphaFoldDB" id="A0A5J4JKN3"/>
<proteinExistence type="predicted"/>
<evidence type="ECO:0000313" key="2">
    <source>
        <dbReference type="Proteomes" id="UP000391919"/>
    </source>
</evidence>
<dbReference type="InterPro" id="IPR015231">
    <property type="entry name" value="DUF1934"/>
</dbReference>
<keyword evidence="2" id="KW-1185">Reference proteome</keyword>
<organism evidence="1 2">
    <name type="scientific">Weizmannia acidilactici</name>
    <dbReference type="NCBI Taxonomy" id="2607726"/>
    <lineage>
        <taxon>Bacteria</taxon>
        <taxon>Bacillati</taxon>
        <taxon>Bacillota</taxon>
        <taxon>Bacilli</taxon>
        <taxon>Bacillales</taxon>
        <taxon>Bacillaceae</taxon>
        <taxon>Heyndrickxia</taxon>
    </lineage>
</organism>
<dbReference type="EMBL" id="BKZQ01000007">
    <property type="protein sequence ID" value="GER69514.1"/>
    <property type="molecule type" value="Genomic_DNA"/>
</dbReference>
<evidence type="ECO:0008006" key="3">
    <source>
        <dbReference type="Google" id="ProtNLM"/>
    </source>
</evidence>